<comment type="function">
    <text evidence="1">Catalyzes the hydrolysis of futalosine (FL) to dehypoxanthine futalosine (DHFL) and hypoxanthine, a step in the biosynthesis of menaquinone (MK, vitamin K2).</text>
</comment>
<evidence type="ECO:0000256" key="1">
    <source>
        <dbReference type="HAMAP-Rule" id="MF_00991"/>
    </source>
</evidence>
<proteinExistence type="inferred from homology"/>
<sequence>MRILIVAATALEVQPLAQVLNQFSQIKVDLFIAGVGMTQFAYALGKKLATNSYDLLINVGIAGSLKKDIPLGSIFQVGHDELPELGAQDDEQFIRIDELGFGKSIFSAQVPASIAQLLQEIPSVNALTVNTVHGHEGTIEKLQKRFPTAVLESMEGAAFFLVASQENIPAIQIRGVSNYVEKRNRATWNIPLAIENANDCVIRLLANVKSQ</sequence>
<dbReference type="PANTHER" id="PTHR46832">
    <property type="entry name" value="5'-METHYLTHIOADENOSINE/S-ADENOSYLHOMOCYSTEINE NUCLEOSIDASE"/>
    <property type="match status" value="1"/>
</dbReference>
<gene>
    <name evidence="1 4" type="primary">mqnB</name>
    <name evidence="4" type="ORF">J5U18_11725</name>
</gene>
<comment type="caution">
    <text evidence="4">The sequence shown here is derived from an EMBL/GenBank/DDBJ whole genome shotgun (WGS) entry which is preliminary data.</text>
</comment>
<dbReference type="InterPro" id="IPR035994">
    <property type="entry name" value="Nucleoside_phosphorylase_sf"/>
</dbReference>
<organism evidence="4 5">
    <name type="scientific">Rhinopithecimicrobium faecis</name>
    <dbReference type="NCBI Taxonomy" id="2820698"/>
    <lineage>
        <taxon>Bacteria</taxon>
        <taxon>Pseudomonadati</taxon>
        <taxon>Bacteroidota</taxon>
        <taxon>Sphingobacteriia</taxon>
        <taxon>Sphingobacteriales</taxon>
        <taxon>Sphingobacteriaceae</taxon>
        <taxon>Rhinopithecimicrobium</taxon>
    </lineage>
</organism>
<protein>
    <recommendedName>
        <fullName evidence="1 2">Futalosine hydrolase</fullName>
        <shortName evidence="1">FL hydrolase</shortName>
        <ecNumber evidence="1 2">3.2.2.26</ecNumber>
    </recommendedName>
    <alternativeName>
        <fullName evidence="1">Futalosine nucleosidase</fullName>
    </alternativeName>
    <alternativeName>
        <fullName evidence="1">Menaquinone biosynthetic enzyme MqnB</fullName>
    </alternativeName>
</protein>
<evidence type="ECO:0000313" key="5">
    <source>
        <dbReference type="Proteomes" id="UP000679691"/>
    </source>
</evidence>
<dbReference type="Proteomes" id="UP000679691">
    <property type="component" value="Unassembled WGS sequence"/>
</dbReference>
<keyword evidence="1" id="KW-0474">Menaquinone biosynthesis</keyword>
<comment type="catalytic activity">
    <reaction evidence="1">
        <text>futalosine + H2O = dehypoxanthine futalosine + hypoxanthine</text>
        <dbReference type="Rhea" id="RHEA:25904"/>
        <dbReference type="ChEBI" id="CHEBI:15377"/>
        <dbReference type="ChEBI" id="CHEBI:17368"/>
        <dbReference type="ChEBI" id="CHEBI:58863"/>
        <dbReference type="ChEBI" id="CHEBI:58864"/>
        <dbReference type="EC" id="3.2.2.26"/>
    </reaction>
</comment>
<dbReference type="Pfam" id="PF01048">
    <property type="entry name" value="PNP_UDP_1"/>
    <property type="match status" value="1"/>
</dbReference>
<dbReference type="GO" id="GO:0019284">
    <property type="term" value="P:L-methionine salvage from S-adenosylmethionine"/>
    <property type="evidence" value="ECO:0007669"/>
    <property type="project" value="TreeGrafter"/>
</dbReference>
<dbReference type="GO" id="GO:0008782">
    <property type="term" value="F:adenosylhomocysteine nucleosidase activity"/>
    <property type="evidence" value="ECO:0007669"/>
    <property type="project" value="TreeGrafter"/>
</dbReference>
<dbReference type="PANTHER" id="PTHR46832:SF2">
    <property type="entry name" value="FUTALOSINE HYDROLASE"/>
    <property type="match status" value="1"/>
</dbReference>
<dbReference type="EC" id="3.2.2.26" evidence="1 2"/>
<name>A0A8T4HBQ9_9SPHI</name>
<dbReference type="GO" id="GO:0009234">
    <property type="term" value="P:menaquinone biosynthetic process"/>
    <property type="evidence" value="ECO:0007669"/>
    <property type="project" value="UniProtKB-UniRule"/>
</dbReference>
<dbReference type="Gene3D" id="3.40.50.1580">
    <property type="entry name" value="Nucleoside phosphorylase domain"/>
    <property type="match status" value="1"/>
</dbReference>
<dbReference type="GO" id="GO:0008930">
    <property type="term" value="F:methylthioadenosine nucleosidase activity"/>
    <property type="evidence" value="ECO:0007669"/>
    <property type="project" value="TreeGrafter"/>
</dbReference>
<dbReference type="InterPro" id="IPR000845">
    <property type="entry name" value="Nucleoside_phosphorylase_d"/>
</dbReference>
<comment type="pathway">
    <text evidence="1">Quinol/quinone metabolism; menaquinone biosynthesis.</text>
</comment>
<dbReference type="NCBIfam" id="TIGR03664">
    <property type="entry name" value="fut_nucase"/>
    <property type="match status" value="1"/>
</dbReference>
<reference evidence="4" key="1">
    <citation type="submission" date="2021-03" db="EMBL/GenBank/DDBJ databases">
        <authorList>
            <person name="Lu T."/>
            <person name="Wang Q."/>
            <person name="Han X."/>
        </authorList>
    </citation>
    <scope>NUCLEOTIDE SEQUENCE</scope>
    <source>
        <strain evidence="4">WQ 2009</strain>
    </source>
</reference>
<dbReference type="CDD" id="cd17766">
    <property type="entry name" value="futalosine_nucleosidase_MqnB"/>
    <property type="match status" value="1"/>
</dbReference>
<dbReference type="AlphaFoldDB" id="A0A8T4HBQ9"/>
<evidence type="ECO:0000259" key="3">
    <source>
        <dbReference type="Pfam" id="PF01048"/>
    </source>
</evidence>
<evidence type="ECO:0000256" key="2">
    <source>
        <dbReference type="NCBIfam" id="TIGR03664"/>
    </source>
</evidence>
<dbReference type="EMBL" id="JAGKSB010000014">
    <property type="protein sequence ID" value="MBP3944214.1"/>
    <property type="molecule type" value="Genomic_DNA"/>
</dbReference>
<dbReference type="GO" id="GO:0009116">
    <property type="term" value="P:nucleoside metabolic process"/>
    <property type="evidence" value="ECO:0007669"/>
    <property type="project" value="InterPro"/>
</dbReference>
<comment type="similarity">
    <text evidence="1">Belongs to the PNP/UDP phosphorylase family. Futalosine hydrolase subfamily.</text>
</comment>
<feature type="domain" description="Nucleoside phosphorylase" evidence="3">
    <location>
        <begin position="31"/>
        <end position="205"/>
    </location>
</feature>
<keyword evidence="4" id="KW-0326">Glycosidase</keyword>
<dbReference type="SUPFAM" id="SSF53167">
    <property type="entry name" value="Purine and uridine phosphorylases"/>
    <property type="match status" value="1"/>
</dbReference>
<evidence type="ECO:0000313" key="4">
    <source>
        <dbReference type="EMBL" id="MBP3944214.1"/>
    </source>
</evidence>
<dbReference type="GO" id="GO:0005829">
    <property type="term" value="C:cytosol"/>
    <property type="evidence" value="ECO:0007669"/>
    <property type="project" value="TreeGrafter"/>
</dbReference>
<accession>A0A8T4HBQ9</accession>
<dbReference type="InterPro" id="IPR019963">
    <property type="entry name" value="FL_hydrolase_MqnB"/>
</dbReference>
<dbReference type="RefSeq" id="WP_353547720.1">
    <property type="nucleotide sequence ID" value="NZ_JAGKSB010000014.1"/>
</dbReference>
<keyword evidence="5" id="KW-1185">Reference proteome</keyword>
<keyword evidence="1 4" id="KW-0378">Hydrolase</keyword>
<dbReference type="HAMAP" id="MF_00991">
    <property type="entry name" value="MqnB"/>
    <property type="match status" value="1"/>
</dbReference>